<keyword evidence="2" id="KW-1185">Reference proteome</keyword>
<comment type="caution">
    <text evidence="1">The sequence shown here is derived from an EMBL/GenBank/DDBJ whole genome shotgun (WGS) entry which is preliminary data.</text>
</comment>
<evidence type="ECO:0000313" key="2">
    <source>
        <dbReference type="Proteomes" id="UP001528823"/>
    </source>
</evidence>
<accession>A0ABT5U600</accession>
<dbReference type="EMBL" id="JAPMOU010000005">
    <property type="protein sequence ID" value="MDE1461610.1"/>
    <property type="molecule type" value="Genomic_DNA"/>
</dbReference>
<dbReference type="Proteomes" id="UP001528823">
    <property type="component" value="Unassembled WGS sequence"/>
</dbReference>
<sequence length="182" mass="20170">MSQNAMLLASRFFLISLLAVIPTSLALATGSISLSVTLDKSWEILDANIQNQQAMGSQVAYHLKLDQEVMFEANKKNTNSVIAISLIPIDAIEGITSAKNYLLKNKLPDPDTPYNTATQAISGIEFDKISTTIKYDPTVITLEQSYATFKDSYIIEIYTTCDKDHPSCQEINNLIKALKFNK</sequence>
<reference evidence="1 2" key="1">
    <citation type="submission" date="2022-11" db="EMBL/GenBank/DDBJ databases">
        <title>Spartinivicinus poritis sp. nov., isolated from scleractinian coral Porites lutea.</title>
        <authorList>
            <person name="Zhang G."/>
            <person name="Cai L."/>
            <person name="Wei Q."/>
        </authorList>
    </citation>
    <scope>NUCLEOTIDE SEQUENCE [LARGE SCALE GENOMIC DNA]</scope>
    <source>
        <strain evidence="1 2">A2-2</strain>
    </source>
</reference>
<evidence type="ECO:0000313" key="1">
    <source>
        <dbReference type="EMBL" id="MDE1461610.1"/>
    </source>
</evidence>
<proteinExistence type="predicted"/>
<protein>
    <submittedName>
        <fullName evidence="1">Uncharacterized protein</fullName>
    </submittedName>
</protein>
<name>A0ABT5U600_9GAMM</name>
<organism evidence="1 2">
    <name type="scientific">Spartinivicinus poritis</name>
    <dbReference type="NCBI Taxonomy" id="2994640"/>
    <lineage>
        <taxon>Bacteria</taxon>
        <taxon>Pseudomonadati</taxon>
        <taxon>Pseudomonadota</taxon>
        <taxon>Gammaproteobacteria</taxon>
        <taxon>Oceanospirillales</taxon>
        <taxon>Zooshikellaceae</taxon>
        <taxon>Spartinivicinus</taxon>
    </lineage>
</organism>
<gene>
    <name evidence="1" type="ORF">ORQ98_06480</name>
</gene>
<dbReference type="RefSeq" id="WP_274687969.1">
    <property type="nucleotide sequence ID" value="NZ_JAPMOU010000005.1"/>
</dbReference>